<protein>
    <submittedName>
        <fullName evidence="1">Uncharacterized protein</fullName>
    </submittedName>
</protein>
<organism evidence="1 2">
    <name type="scientific">Candidatus Egerieousia excrementavium</name>
    <dbReference type="NCBI Taxonomy" id="2840778"/>
    <lineage>
        <taxon>Bacteria</taxon>
        <taxon>Pseudomonadati</taxon>
        <taxon>Bacteroidota</taxon>
        <taxon>Bacteroidia</taxon>
        <taxon>Bacteroidales</taxon>
        <taxon>Candidatus Egerieousia</taxon>
    </lineage>
</organism>
<evidence type="ECO:0000313" key="2">
    <source>
        <dbReference type="Proteomes" id="UP000823635"/>
    </source>
</evidence>
<reference evidence="1" key="2">
    <citation type="journal article" date="2021" name="PeerJ">
        <title>Extensive microbial diversity within the chicken gut microbiome revealed by metagenomics and culture.</title>
        <authorList>
            <person name="Gilroy R."/>
            <person name="Ravi A."/>
            <person name="Getino M."/>
            <person name="Pursley I."/>
            <person name="Horton D.L."/>
            <person name="Alikhan N.F."/>
            <person name="Baker D."/>
            <person name="Gharbi K."/>
            <person name="Hall N."/>
            <person name="Watson M."/>
            <person name="Adriaenssens E.M."/>
            <person name="Foster-Nyarko E."/>
            <person name="Jarju S."/>
            <person name="Secka A."/>
            <person name="Antonio M."/>
            <person name="Oren A."/>
            <person name="Chaudhuri R.R."/>
            <person name="La Ragione R."/>
            <person name="Hildebrand F."/>
            <person name="Pallen M.J."/>
        </authorList>
    </citation>
    <scope>NUCLEOTIDE SEQUENCE</scope>
    <source>
        <strain evidence="1">15467</strain>
    </source>
</reference>
<dbReference type="AlphaFoldDB" id="A0A9D9GZG6"/>
<dbReference type="EMBL" id="JADINB010000150">
    <property type="protein sequence ID" value="MBO8429668.1"/>
    <property type="molecule type" value="Genomic_DNA"/>
</dbReference>
<sequence length="308" mass="34872">MCKLITEIISKIFGGLNIKATNRSSHNSIKGDANNSPQAGRDLINLSNNAFFFSFPDMLSNQEKIRENFKKFADGYLNSLSQKTETKSLNLNGIFSRLDNIEAFYNVVYQLFVSSKESIERHSLLNQLLLEKFQSKEDEVDIYLRAIEIVKDLTVRDLKVLSIIVFITLLSRILQRETVKANSSVIINMLKEVGNVDIEEIRHMENIGVLCSLFPYMYDDMDFVKIQQIAPQLYIECRSFLDNHIFISGFKITSLGRIVVKAFISTCYGLTYEDMTDIETPVKLTDLHVGNVTAVGNITAHGEVSSGN</sequence>
<accession>A0A9D9GZG6</accession>
<proteinExistence type="predicted"/>
<dbReference type="Proteomes" id="UP000823635">
    <property type="component" value="Unassembled WGS sequence"/>
</dbReference>
<name>A0A9D9GZG6_9BACT</name>
<gene>
    <name evidence="1" type="ORF">IAC68_07045</name>
</gene>
<reference evidence="1" key="1">
    <citation type="submission" date="2020-10" db="EMBL/GenBank/DDBJ databases">
        <authorList>
            <person name="Gilroy R."/>
        </authorList>
    </citation>
    <scope>NUCLEOTIDE SEQUENCE</scope>
    <source>
        <strain evidence="1">15467</strain>
    </source>
</reference>
<evidence type="ECO:0000313" key="1">
    <source>
        <dbReference type="EMBL" id="MBO8429668.1"/>
    </source>
</evidence>
<comment type="caution">
    <text evidence="1">The sequence shown here is derived from an EMBL/GenBank/DDBJ whole genome shotgun (WGS) entry which is preliminary data.</text>
</comment>